<dbReference type="AlphaFoldDB" id="A0A8H3TTP8"/>
<dbReference type="OrthoDB" id="2586335at2759"/>
<feature type="compositionally biased region" description="Basic and acidic residues" evidence="1">
    <location>
        <begin position="513"/>
        <end position="523"/>
    </location>
</feature>
<sequence>MSLFAKNYSLTASVQYQGEELQSPELGIPSRRTIGKKQSLSHDSLRSLEIPLSPAVLSKAKSLFTKPSLEGHGSLGIELDALSMDNALSSSLLSPSSNVPRLKYTSDSTSVRQEDHVRFLKPPCNSTQDAKIEYFTYPSRKASKHITIAIDPSALKRAKKEIHAQRKIDGNYATYDSCMEGARGHEKKSGTYPQGSEKAKHHLERSSKLFSDAIAFDPDQAEALIGKCRVVVALADCYQPVKVALIELKNVLGLLQDAQKDGTVKRRPKTITLQAKALMLLSSLLHELEHDGAVPSIPRIWKSEIGDTARQAMRLCEEVAEILISEAECAPRGTRKSATAKAIDGLMSLANSALQVGNLAPTQVMSDKYYAIVELALDRASTLILDAMPSSSLESSISNPFLTQIHLVSCGATIARSQHHFALGGSVNEDEFKDVISDLQVLSHRERIRAKSLRGNKAAAASTSAFYSLKQLADTRYRYACLLRQIWRKRKALPPSLRKTSTSSIGSSGSDGSSRRSSVDVTHKAGPRRNGSKSAPSRSLSYGGDTIPEMDETSDDGPRGLNSAKLPHNGEESVASPLESLSASFIPALPIQSPSATVETMSPRRTEHSLLKRPSFISPFDSEAALTAGGLASNCLAFEQRRGSWMPSGDFQAIRARRLSSIGLAKQDASISAWNRKASVLSISFDEGMPNVTSSALVTAAWNALGEAVKEYKISLTILSNTHFLSSDLAQRKSETLLAIADASLFKASLAPRLSVAAEKRTSLLVAAEVYATWAAREVGWASVIEGSKEAQATDKRTSSWRADEAGRMAVLTLLRVWWYRAASGPRREVDVRAAAKDAAEKVTRRLADRNGDSETLVAKFRYKILKNDGDLDTAENLFWSNVRQNLSV</sequence>
<gene>
    <name evidence="2" type="ORF">NliqN6_3748</name>
</gene>
<evidence type="ECO:0000313" key="3">
    <source>
        <dbReference type="Proteomes" id="UP000620104"/>
    </source>
</evidence>
<protein>
    <submittedName>
        <fullName evidence="2">Uncharacterized protein</fullName>
    </submittedName>
</protein>
<reference evidence="2" key="1">
    <citation type="submission" date="2020-07" db="EMBL/GenBank/DDBJ databases">
        <title>Draft Genome Sequence of a Deep-Sea Yeast, Naganishia (Cryptococcus) liquefaciens strain N6.</title>
        <authorList>
            <person name="Han Y.W."/>
            <person name="Kajitani R."/>
            <person name="Morimoto H."/>
            <person name="Parhat M."/>
            <person name="Tsubouchi H."/>
            <person name="Bakenova O."/>
            <person name="Ogata M."/>
            <person name="Argunhan B."/>
            <person name="Aoki R."/>
            <person name="Kajiwara S."/>
            <person name="Itoh T."/>
            <person name="Iwasaki H."/>
        </authorList>
    </citation>
    <scope>NUCLEOTIDE SEQUENCE</scope>
    <source>
        <strain evidence="2">N6</strain>
    </source>
</reference>
<organism evidence="2 3">
    <name type="scientific">Naganishia liquefaciens</name>
    <dbReference type="NCBI Taxonomy" id="104408"/>
    <lineage>
        <taxon>Eukaryota</taxon>
        <taxon>Fungi</taxon>
        <taxon>Dikarya</taxon>
        <taxon>Basidiomycota</taxon>
        <taxon>Agaricomycotina</taxon>
        <taxon>Tremellomycetes</taxon>
        <taxon>Filobasidiales</taxon>
        <taxon>Filobasidiaceae</taxon>
        <taxon>Naganishia</taxon>
    </lineage>
</organism>
<evidence type="ECO:0000313" key="2">
    <source>
        <dbReference type="EMBL" id="GHJ87346.1"/>
    </source>
</evidence>
<dbReference type="Proteomes" id="UP000620104">
    <property type="component" value="Unassembled WGS sequence"/>
</dbReference>
<proteinExistence type="predicted"/>
<dbReference type="EMBL" id="BLZA01000021">
    <property type="protein sequence ID" value="GHJ87346.1"/>
    <property type="molecule type" value="Genomic_DNA"/>
</dbReference>
<name>A0A8H3TTP8_9TREE</name>
<keyword evidence="3" id="KW-1185">Reference proteome</keyword>
<evidence type="ECO:0000256" key="1">
    <source>
        <dbReference type="SAM" id="MobiDB-lite"/>
    </source>
</evidence>
<comment type="caution">
    <text evidence="2">The sequence shown here is derived from an EMBL/GenBank/DDBJ whole genome shotgun (WGS) entry which is preliminary data.</text>
</comment>
<accession>A0A8H3TTP8</accession>
<feature type="compositionally biased region" description="Low complexity" evidence="1">
    <location>
        <begin position="500"/>
        <end position="512"/>
    </location>
</feature>
<feature type="region of interest" description="Disordered" evidence="1">
    <location>
        <begin position="493"/>
        <end position="574"/>
    </location>
</feature>